<accession>A0ABQ2N152</accession>
<dbReference type="Gene3D" id="2.30.30.100">
    <property type="match status" value="1"/>
</dbReference>
<dbReference type="CDD" id="cd16442">
    <property type="entry name" value="BPL"/>
    <property type="match status" value="1"/>
</dbReference>
<dbReference type="GO" id="GO:0016874">
    <property type="term" value="F:ligase activity"/>
    <property type="evidence" value="ECO:0007669"/>
    <property type="project" value="UniProtKB-KW"/>
</dbReference>
<dbReference type="Pfam" id="PF02237">
    <property type="entry name" value="BPL_C"/>
    <property type="match status" value="1"/>
</dbReference>
<dbReference type="NCBIfam" id="TIGR00121">
    <property type="entry name" value="birA_ligase"/>
    <property type="match status" value="1"/>
</dbReference>
<dbReference type="PANTHER" id="PTHR12835:SF5">
    <property type="entry name" value="BIOTIN--PROTEIN LIGASE"/>
    <property type="match status" value="1"/>
</dbReference>
<organism evidence="5 6">
    <name type="scientific">Microbacterium nanhaiense</name>
    <dbReference type="NCBI Taxonomy" id="1301026"/>
    <lineage>
        <taxon>Bacteria</taxon>
        <taxon>Bacillati</taxon>
        <taxon>Actinomycetota</taxon>
        <taxon>Actinomycetes</taxon>
        <taxon>Micrococcales</taxon>
        <taxon>Microbacteriaceae</taxon>
        <taxon>Microbacterium</taxon>
    </lineage>
</organism>
<dbReference type="Pfam" id="PF03099">
    <property type="entry name" value="BPL_LplA_LipB"/>
    <property type="match status" value="1"/>
</dbReference>
<dbReference type="InterPro" id="IPR004408">
    <property type="entry name" value="Biotin_CoA_COase_ligase"/>
</dbReference>
<comment type="caution">
    <text evidence="5">The sequence shown here is derived from an EMBL/GenBank/DDBJ whole genome shotgun (WGS) entry which is preliminary data.</text>
</comment>
<evidence type="ECO:0000313" key="5">
    <source>
        <dbReference type="EMBL" id="GGO62820.1"/>
    </source>
</evidence>
<dbReference type="EC" id="6.3.4.15" evidence="3"/>
<proteinExistence type="predicted"/>
<evidence type="ECO:0000256" key="2">
    <source>
        <dbReference type="ARBA" id="ARBA00023267"/>
    </source>
</evidence>
<dbReference type="PANTHER" id="PTHR12835">
    <property type="entry name" value="BIOTIN PROTEIN LIGASE"/>
    <property type="match status" value="1"/>
</dbReference>
<evidence type="ECO:0000259" key="4">
    <source>
        <dbReference type="PROSITE" id="PS51733"/>
    </source>
</evidence>
<dbReference type="PROSITE" id="PS51733">
    <property type="entry name" value="BPL_LPL_CATALYTIC"/>
    <property type="match status" value="1"/>
</dbReference>
<sequence length="270" mass="28327">MREILTISAVFGGSRAIVRFSRPRLEGMWPLSSAVSPRLVEAPFTGSTNADLVAALRGGEQWPHLGVLLTRDQRRGRGRLDRAWLAPAGSSLAVSVAIDAARIPASRRGWIPLLAGTAMAGAAGEQLDGVGVKWPNDLLVGGRKLCGILAEVATADRIVVGAGINTHMTAEQLPVETATSFEVLGVEVDEDRLLAGYLTRLGALLDTLERGSVRDDVREACITLGQRVTAHLPGGDTLTGTATGLAEDGRLEIDGTPVGAGDIIHLRPAP</sequence>
<dbReference type="InterPro" id="IPR003142">
    <property type="entry name" value="BPL_C"/>
</dbReference>
<dbReference type="Proteomes" id="UP000638043">
    <property type="component" value="Unassembled WGS sequence"/>
</dbReference>
<dbReference type="InterPro" id="IPR045864">
    <property type="entry name" value="aa-tRNA-synth_II/BPL/LPL"/>
</dbReference>
<evidence type="ECO:0000256" key="3">
    <source>
        <dbReference type="ARBA" id="ARBA00024227"/>
    </source>
</evidence>
<gene>
    <name evidence="5" type="ORF">GCM10010910_13880</name>
</gene>
<dbReference type="Gene3D" id="3.30.930.10">
    <property type="entry name" value="Bira Bifunctional Protein, Domain 2"/>
    <property type="match status" value="1"/>
</dbReference>
<dbReference type="SUPFAM" id="SSF55681">
    <property type="entry name" value="Class II aaRS and biotin synthetases"/>
    <property type="match status" value="1"/>
</dbReference>
<evidence type="ECO:0000313" key="6">
    <source>
        <dbReference type="Proteomes" id="UP000638043"/>
    </source>
</evidence>
<dbReference type="EMBL" id="BMMQ01000003">
    <property type="protein sequence ID" value="GGO62820.1"/>
    <property type="molecule type" value="Genomic_DNA"/>
</dbReference>
<name>A0ABQ2N152_9MICO</name>
<protein>
    <recommendedName>
        <fullName evidence="3">biotin--[biotin carboxyl-carrier protein] ligase</fullName>
        <ecNumber evidence="3">6.3.4.15</ecNumber>
    </recommendedName>
</protein>
<reference evidence="6" key="1">
    <citation type="journal article" date="2019" name="Int. J. Syst. Evol. Microbiol.">
        <title>The Global Catalogue of Microorganisms (GCM) 10K type strain sequencing project: providing services to taxonomists for standard genome sequencing and annotation.</title>
        <authorList>
            <consortium name="The Broad Institute Genomics Platform"/>
            <consortium name="The Broad Institute Genome Sequencing Center for Infectious Disease"/>
            <person name="Wu L."/>
            <person name="Ma J."/>
        </authorList>
    </citation>
    <scope>NUCLEOTIDE SEQUENCE [LARGE SCALE GENOMIC DNA]</scope>
    <source>
        <strain evidence="6">CGMCC 4.7181</strain>
    </source>
</reference>
<dbReference type="InterPro" id="IPR004143">
    <property type="entry name" value="BPL_LPL_catalytic"/>
</dbReference>
<keyword evidence="2" id="KW-0092">Biotin</keyword>
<evidence type="ECO:0000256" key="1">
    <source>
        <dbReference type="ARBA" id="ARBA00022598"/>
    </source>
</evidence>
<keyword evidence="6" id="KW-1185">Reference proteome</keyword>
<feature type="domain" description="BPL/LPL catalytic" evidence="4">
    <location>
        <begin position="22"/>
        <end position="209"/>
    </location>
</feature>
<keyword evidence="1 5" id="KW-0436">Ligase</keyword>